<proteinExistence type="predicted"/>
<comment type="caution">
    <text evidence="1">The sequence shown here is derived from an EMBL/GenBank/DDBJ whole genome shotgun (WGS) entry which is preliminary data.</text>
</comment>
<reference evidence="1" key="1">
    <citation type="submission" date="2024-05" db="EMBL/GenBank/DDBJ databases">
        <title>Genome Sequences of Four Agar- Degrading Marine Bacteria.</title>
        <authorList>
            <person name="Phillips E.K."/>
            <person name="Shaffer J.C."/>
            <person name="Henson M.W."/>
            <person name="Temperton B."/>
            <person name="Thrash C.J."/>
            <person name="Martin M.O."/>
        </authorList>
    </citation>
    <scope>NUCLEOTIDE SEQUENCE</scope>
    <source>
        <strain evidence="1">EKP203</strain>
    </source>
</reference>
<dbReference type="Proteomes" id="UP001169719">
    <property type="component" value="Unassembled WGS sequence"/>
</dbReference>
<evidence type="ECO:0000313" key="2">
    <source>
        <dbReference type="Proteomes" id="UP001169719"/>
    </source>
</evidence>
<dbReference type="SUPFAM" id="SSF47413">
    <property type="entry name" value="lambda repressor-like DNA-binding domains"/>
    <property type="match status" value="1"/>
</dbReference>
<dbReference type="EMBL" id="JAUEOZ010000001">
    <property type="protein sequence ID" value="MDN2481370.1"/>
    <property type="molecule type" value="Genomic_DNA"/>
</dbReference>
<keyword evidence="2" id="KW-1185">Reference proteome</keyword>
<sequence length="117" mass="13312">MEFTQQDTKALYQIWMSQKAKMRVTQMEMAKQLNLSQRDFSAMIRGALPLSMTFVSQFCAQMHVDPKLVLPSLRSNDNDASQVVYLKTAMTIDGEIQRAYIEGNQVIVEYAHTVACS</sequence>
<organism evidence="1 2">
    <name type="scientific">Vibrio agarivorans</name>
    <dbReference type="NCBI Taxonomy" id="153622"/>
    <lineage>
        <taxon>Bacteria</taxon>
        <taxon>Pseudomonadati</taxon>
        <taxon>Pseudomonadota</taxon>
        <taxon>Gammaproteobacteria</taxon>
        <taxon>Vibrionales</taxon>
        <taxon>Vibrionaceae</taxon>
        <taxon>Vibrio</taxon>
    </lineage>
</organism>
<dbReference type="Gene3D" id="1.10.260.40">
    <property type="entry name" value="lambda repressor-like DNA-binding domains"/>
    <property type="match status" value="1"/>
</dbReference>
<evidence type="ECO:0000313" key="1">
    <source>
        <dbReference type="EMBL" id="MDN2481370.1"/>
    </source>
</evidence>
<dbReference type="RefSeq" id="WP_264875365.1">
    <property type="nucleotide sequence ID" value="NZ_BLAT01000001.1"/>
</dbReference>
<accession>A0ABT7Y071</accession>
<name>A0ABT7Y071_9VIBR</name>
<dbReference type="InterPro" id="IPR010982">
    <property type="entry name" value="Lambda_DNA-bd_dom_sf"/>
</dbReference>
<protein>
    <submittedName>
        <fullName evidence="1">XRE family transcriptional regulator</fullName>
    </submittedName>
</protein>
<gene>
    <name evidence="1" type="ORF">QWJ08_08175</name>
</gene>